<dbReference type="PROSITE" id="PS50051">
    <property type="entry name" value="MCM_2"/>
    <property type="match status" value="1"/>
</dbReference>
<keyword evidence="19" id="KW-1185">Reference proteome</keyword>
<comment type="catalytic activity">
    <reaction evidence="14">
        <text>ATP + H2O = ADP + phosphate + H(+)</text>
        <dbReference type="Rhea" id="RHEA:13065"/>
        <dbReference type="ChEBI" id="CHEBI:15377"/>
        <dbReference type="ChEBI" id="CHEBI:15378"/>
        <dbReference type="ChEBI" id="CHEBI:30616"/>
        <dbReference type="ChEBI" id="CHEBI:43474"/>
        <dbReference type="ChEBI" id="CHEBI:456216"/>
        <dbReference type="EC" id="3.6.4.12"/>
    </reaction>
</comment>
<evidence type="ECO:0000256" key="1">
    <source>
        <dbReference type="ARBA" id="ARBA00004123"/>
    </source>
</evidence>
<protein>
    <recommendedName>
        <fullName evidence="12">DNA helicase MCM8</fullName>
        <ecNumber evidence="3">3.6.4.12</ecNumber>
    </recommendedName>
    <alternativeName>
        <fullName evidence="13">Minichromosome maintenance 8</fullName>
    </alternativeName>
</protein>
<dbReference type="GO" id="GO:0003697">
    <property type="term" value="F:single-stranded DNA binding"/>
    <property type="evidence" value="ECO:0007669"/>
    <property type="project" value="TreeGrafter"/>
</dbReference>
<evidence type="ECO:0000256" key="3">
    <source>
        <dbReference type="ARBA" id="ARBA00012551"/>
    </source>
</evidence>
<dbReference type="PRINTS" id="PR01657">
    <property type="entry name" value="MCMFAMILY"/>
</dbReference>
<dbReference type="GO" id="GO:0000724">
    <property type="term" value="P:double-strand break repair via homologous recombination"/>
    <property type="evidence" value="ECO:0007669"/>
    <property type="project" value="UniProtKB-ARBA"/>
</dbReference>
<dbReference type="PANTHER" id="PTHR11630:SF47">
    <property type="entry name" value="DNA HELICASE MCM8"/>
    <property type="match status" value="1"/>
</dbReference>
<evidence type="ECO:0000313" key="19">
    <source>
        <dbReference type="Proteomes" id="UP001208570"/>
    </source>
</evidence>
<evidence type="ECO:0000256" key="10">
    <source>
        <dbReference type="ARBA" id="ARBA00023204"/>
    </source>
</evidence>
<keyword evidence="11" id="KW-0539">Nucleus</keyword>
<dbReference type="CDD" id="cd22247">
    <property type="entry name" value="MCM8_WHD"/>
    <property type="match status" value="1"/>
</dbReference>
<dbReference type="AlphaFoldDB" id="A0AAD9JT53"/>
<keyword evidence="5" id="KW-0227">DNA damage</keyword>
<dbReference type="SMART" id="SM00350">
    <property type="entry name" value="MCM"/>
    <property type="match status" value="1"/>
</dbReference>
<dbReference type="Proteomes" id="UP001208570">
    <property type="component" value="Unassembled WGS sequence"/>
</dbReference>
<dbReference type="InterPro" id="IPR033762">
    <property type="entry name" value="MCM_OB"/>
</dbReference>
<dbReference type="Pfam" id="PF17207">
    <property type="entry name" value="MCM_OB"/>
    <property type="match status" value="1"/>
</dbReference>
<dbReference type="InterPro" id="IPR041562">
    <property type="entry name" value="MCM_lid"/>
</dbReference>
<dbReference type="InterPro" id="IPR031327">
    <property type="entry name" value="MCM"/>
</dbReference>
<dbReference type="FunFam" id="2.20.28.10:FF:000007">
    <property type="entry name" value="DNA helicase MCM8 isoform X1"/>
    <property type="match status" value="1"/>
</dbReference>
<dbReference type="GO" id="GO:0005524">
    <property type="term" value="F:ATP binding"/>
    <property type="evidence" value="ECO:0007669"/>
    <property type="project" value="UniProtKB-KW"/>
</dbReference>
<evidence type="ECO:0000256" key="7">
    <source>
        <dbReference type="ARBA" id="ARBA00022806"/>
    </source>
</evidence>
<evidence type="ECO:0000256" key="5">
    <source>
        <dbReference type="ARBA" id="ARBA00022763"/>
    </source>
</evidence>
<dbReference type="InterPro" id="IPR001208">
    <property type="entry name" value="MCM_dom"/>
</dbReference>
<dbReference type="SUPFAM" id="SSF50249">
    <property type="entry name" value="Nucleic acid-binding proteins"/>
    <property type="match status" value="1"/>
</dbReference>
<dbReference type="PANTHER" id="PTHR11630">
    <property type="entry name" value="DNA REPLICATION LICENSING FACTOR MCM FAMILY MEMBER"/>
    <property type="match status" value="1"/>
</dbReference>
<evidence type="ECO:0000256" key="8">
    <source>
        <dbReference type="ARBA" id="ARBA00022840"/>
    </source>
</evidence>
<comment type="similarity">
    <text evidence="2 15">Belongs to the MCM family.</text>
</comment>
<evidence type="ECO:0000259" key="17">
    <source>
        <dbReference type="PROSITE" id="PS50051"/>
    </source>
</evidence>
<dbReference type="InterPro" id="IPR012340">
    <property type="entry name" value="NA-bd_OB-fold"/>
</dbReference>
<dbReference type="InterPro" id="IPR027417">
    <property type="entry name" value="P-loop_NTPase"/>
</dbReference>
<gene>
    <name evidence="18" type="ORF">LSH36_162g05033</name>
</gene>
<keyword evidence="7" id="KW-0347">Helicase</keyword>
<dbReference type="SUPFAM" id="SSF52540">
    <property type="entry name" value="P-loop containing nucleoside triphosphate hydrolases"/>
    <property type="match status" value="1"/>
</dbReference>
<evidence type="ECO:0000256" key="11">
    <source>
        <dbReference type="ARBA" id="ARBA00023242"/>
    </source>
</evidence>
<keyword evidence="4 15" id="KW-0547">Nucleotide-binding</keyword>
<dbReference type="Gene3D" id="3.40.50.300">
    <property type="entry name" value="P-loop containing nucleotide triphosphate hydrolases"/>
    <property type="match status" value="1"/>
</dbReference>
<evidence type="ECO:0000256" key="14">
    <source>
        <dbReference type="ARBA" id="ARBA00047995"/>
    </source>
</evidence>
<evidence type="ECO:0000256" key="2">
    <source>
        <dbReference type="ARBA" id="ARBA00008010"/>
    </source>
</evidence>
<dbReference type="Gene3D" id="2.20.28.10">
    <property type="match status" value="1"/>
</dbReference>
<proteinExistence type="inferred from homology"/>
<name>A0AAD9JT53_9ANNE</name>
<evidence type="ECO:0000256" key="13">
    <source>
        <dbReference type="ARBA" id="ARBA00042306"/>
    </source>
</evidence>
<organism evidence="18 19">
    <name type="scientific">Paralvinella palmiformis</name>
    <dbReference type="NCBI Taxonomy" id="53620"/>
    <lineage>
        <taxon>Eukaryota</taxon>
        <taxon>Metazoa</taxon>
        <taxon>Spiralia</taxon>
        <taxon>Lophotrochozoa</taxon>
        <taxon>Annelida</taxon>
        <taxon>Polychaeta</taxon>
        <taxon>Sedentaria</taxon>
        <taxon>Canalipalpata</taxon>
        <taxon>Terebellida</taxon>
        <taxon>Terebelliformia</taxon>
        <taxon>Alvinellidae</taxon>
        <taxon>Paralvinella</taxon>
    </lineage>
</organism>
<dbReference type="GO" id="GO:0005634">
    <property type="term" value="C:nucleus"/>
    <property type="evidence" value="ECO:0007669"/>
    <property type="project" value="UniProtKB-SubCell"/>
</dbReference>
<feature type="region of interest" description="Disordered" evidence="16">
    <location>
        <begin position="1"/>
        <end position="22"/>
    </location>
</feature>
<feature type="domain" description="MCM C-terminal AAA(+) ATPase" evidence="17">
    <location>
        <begin position="219"/>
        <end position="335"/>
    </location>
</feature>
<dbReference type="InterPro" id="IPR056875">
    <property type="entry name" value="MCM8/REC_WHD"/>
</dbReference>
<dbReference type="Gene3D" id="2.40.50.140">
    <property type="entry name" value="Nucleic acid-binding proteins"/>
    <property type="match status" value="1"/>
</dbReference>
<comment type="caution">
    <text evidence="18">The sequence shown here is derived from an EMBL/GenBank/DDBJ whole genome shotgun (WGS) entry which is preliminary data.</text>
</comment>
<dbReference type="GO" id="GO:0017116">
    <property type="term" value="F:single-stranded DNA helicase activity"/>
    <property type="evidence" value="ECO:0007669"/>
    <property type="project" value="TreeGrafter"/>
</dbReference>
<evidence type="ECO:0000256" key="12">
    <source>
        <dbReference type="ARBA" id="ARBA00041084"/>
    </source>
</evidence>
<dbReference type="GO" id="GO:0097362">
    <property type="term" value="C:MCM8-MCM9 complex"/>
    <property type="evidence" value="ECO:0007669"/>
    <property type="project" value="UniProtKB-ARBA"/>
</dbReference>
<evidence type="ECO:0000256" key="9">
    <source>
        <dbReference type="ARBA" id="ARBA00023125"/>
    </source>
</evidence>
<dbReference type="EMBL" id="JAODUP010000162">
    <property type="protein sequence ID" value="KAK2158883.1"/>
    <property type="molecule type" value="Genomic_DNA"/>
</dbReference>
<keyword evidence="9 15" id="KW-0238">DNA-binding</keyword>
<evidence type="ECO:0000256" key="15">
    <source>
        <dbReference type="RuleBase" id="RU004070"/>
    </source>
</evidence>
<keyword evidence="8 15" id="KW-0067">ATP-binding</keyword>
<evidence type="ECO:0000256" key="6">
    <source>
        <dbReference type="ARBA" id="ARBA00022801"/>
    </source>
</evidence>
<dbReference type="Pfam" id="PF17855">
    <property type="entry name" value="MCM_lid"/>
    <property type="match status" value="1"/>
</dbReference>
<keyword evidence="10" id="KW-0234">DNA repair</keyword>
<comment type="subcellular location">
    <subcellularLocation>
        <location evidence="1">Nucleus</location>
    </subcellularLocation>
</comment>
<dbReference type="Pfam" id="PF25051">
    <property type="entry name" value="WHD_MCM8"/>
    <property type="match status" value="1"/>
</dbReference>
<dbReference type="Pfam" id="PF00493">
    <property type="entry name" value="MCM"/>
    <property type="match status" value="2"/>
</dbReference>
<accession>A0AAD9JT53</accession>
<evidence type="ECO:0000313" key="18">
    <source>
        <dbReference type="EMBL" id="KAK2158883.1"/>
    </source>
</evidence>
<evidence type="ECO:0000256" key="4">
    <source>
        <dbReference type="ARBA" id="ARBA00022741"/>
    </source>
</evidence>
<dbReference type="GO" id="GO:0016787">
    <property type="term" value="F:hydrolase activity"/>
    <property type="evidence" value="ECO:0007669"/>
    <property type="project" value="UniProtKB-KW"/>
</dbReference>
<keyword evidence="6" id="KW-0378">Hydrolase</keyword>
<evidence type="ECO:0000256" key="16">
    <source>
        <dbReference type="SAM" id="MobiDB-lite"/>
    </source>
</evidence>
<sequence length="520" mass="58021">MTRKLKDELEPDNTSLTSPSTQLTPEEACVPTLPKLNCRILNYGPVVPLRDLKANYYGKFVTIKGTVVRVSNIKPLCTKMTFICNSCNATQVGLLPDGKYIIPTKCASSKCRGRSFQPKRDDKLTETIDWQMIRLQEIMNDEQTESGRIPRTLDCEFTQDLVDSCIPGDMVTVSGIVKVHRSEEGNNRNRDRCMFLLYLHANSVTNAKAGSNLDRGGATQSLCPGIYGHEMVKAGLVLGLFGGSQKYINEQNRIPVRGDPHILIVGDPGLGKSQVTLCKEGGGQGDYVLEAGALVLADQGCCCIDEFDKMGNQHQALLEAMEQQSISIAKAGIVCRKLDLSLSSLMPRSEAESEELAHWQAEKPLSERLKLSRGDYLDPVSPVILRKKFYLELRKRHQTQDSTPITTRQLESLIRLTEWSIFLCSMIDTYSDECGLLDFSRSQHGSGMSKKGKVKKLVALLQRESEKTYNSLFTVQEIRQIAQDAKLNIPDFEEFISSLNHQGFLLKKGPRVYQLQTAGF</sequence>
<dbReference type="EC" id="3.6.4.12" evidence="3"/>
<reference evidence="18" key="1">
    <citation type="journal article" date="2023" name="Mol. Biol. Evol.">
        <title>Third-Generation Sequencing Reveals the Adaptive Role of the Epigenome in Three Deep-Sea Polychaetes.</title>
        <authorList>
            <person name="Perez M."/>
            <person name="Aroh O."/>
            <person name="Sun Y."/>
            <person name="Lan Y."/>
            <person name="Juniper S.K."/>
            <person name="Young C.R."/>
            <person name="Angers B."/>
            <person name="Qian P.Y."/>
        </authorList>
    </citation>
    <scope>NUCLEOTIDE SEQUENCE</scope>
    <source>
        <strain evidence="18">P08H-3</strain>
    </source>
</reference>